<proteinExistence type="predicted"/>
<reference evidence="1" key="1">
    <citation type="journal article" date="2014" name="Sci. Rep.">
        <title>Minimally destructive sampling of type specimens of Pyropia (Bangiales, Rhodophyta) recovers complete plastid and mitochondrial genomes.</title>
        <authorList>
            <person name="Hughey J.R."/>
            <person name="Gabrielson P.W."/>
            <person name="Rohmer L."/>
            <person name="Tortolani J."/>
            <person name="Silva M."/>
            <person name="Miller K.A."/>
            <person name="Young J.D."/>
            <person name="Martell C."/>
            <person name="Ruediger E."/>
        </authorList>
    </citation>
    <scope>NUCLEOTIDE SEQUENCE</scope>
</reference>
<organism evidence="1">
    <name type="scientific">Pyropia kanakaensis</name>
    <dbReference type="NCBI Taxonomy" id="139729"/>
    <lineage>
        <taxon>Eukaryota</taxon>
        <taxon>Rhodophyta</taxon>
        <taxon>Bangiophyceae</taxon>
        <taxon>Bangiales</taxon>
        <taxon>Bangiaceae</taxon>
        <taxon>Pyropia</taxon>
    </lineage>
</organism>
<geneLocation type="plastid" evidence="1"/>
<evidence type="ECO:0000313" key="1">
    <source>
        <dbReference type="EMBL" id="AIA21363.1"/>
    </source>
</evidence>
<accession>A0A059XGX2</accession>
<keyword evidence="1" id="KW-0934">Plastid</keyword>
<sequence length="82" mass="9529">MLGKILLEVSTGLYKSCHTFYTEREGFEPSLRLLLNSISNAAPSTTRPPLLTKYCKIYYIRRKQKLITIFTKISHQQLNTSY</sequence>
<protein>
    <submittedName>
        <fullName evidence="1">Uncharacterized protein</fullName>
    </submittedName>
</protein>
<name>A0A059XGX2_9RHOD</name>
<dbReference type="AlphaFoldDB" id="A0A059XGX2"/>
<dbReference type="EMBL" id="KJ776836">
    <property type="protein sequence ID" value="AIA21363.1"/>
    <property type="molecule type" value="Genomic_DNA"/>
</dbReference>
<gene>
    <name evidence="1" type="primary">orf382</name>
</gene>